<proteinExistence type="predicted"/>
<evidence type="ECO:0000313" key="1">
    <source>
        <dbReference type="EMBL" id="KAG9450708.1"/>
    </source>
</evidence>
<sequence>MWRFAVVAQSGSEFHLGGRVRSKKAIPRYLTTARGPQLNSRYTLTAPLPLSSYSISKHWFGGAKGGGQRALGRSHICGNGGVRLR</sequence>
<name>A0AAV7ETV5_ARIFI</name>
<dbReference type="EMBL" id="JAINDJ010000004">
    <property type="protein sequence ID" value="KAG9450708.1"/>
    <property type="molecule type" value="Genomic_DNA"/>
</dbReference>
<organism evidence="1 2">
    <name type="scientific">Aristolochia fimbriata</name>
    <name type="common">White veined hardy Dutchman's pipe vine</name>
    <dbReference type="NCBI Taxonomy" id="158543"/>
    <lineage>
        <taxon>Eukaryota</taxon>
        <taxon>Viridiplantae</taxon>
        <taxon>Streptophyta</taxon>
        <taxon>Embryophyta</taxon>
        <taxon>Tracheophyta</taxon>
        <taxon>Spermatophyta</taxon>
        <taxon>Magnoliopsida</taxon>
        <taxon>Magnoliidae</taxon>
        <taxon>Piperales</taxon>
        <taxon>Aristolochiaceae</taxon>
        <taxon>Aristolochia</taxon>
    </lineage>
</organism>
<reference evidence="1 2" key="1">
    <citation type="submission" date="2021-07" db="EMBL/GenBank/DDBJ databases">
        <title>The Aristolochia fimbriata genome: insights into angiosperm evolution, floral development and chemical biosynthesis.</title>
        <authorList>
            <person name="Jiao Y."/>
        </authorList>
    </citation>
    <scope>NUCLEOTIDE SEQUENCE [LARGE SCALE GENOMIC DNA]</scope>
    <source>
        <strain evidence="1">IBCAS-2021</strain>
        <tissue evidence="1">Leaf</tissue>
    </source>
</reference>
<dbReference type="Proteomes" id="UP000825729">
    <property type="component" value="Unassembled WGS sequence"/>
</dbReference>
<accession>A0AAV7ETV5</accession>
<protein>
    <recommendedName>
        <fullName evidence="3">Ribosomal protein L2</fullName>
    </recommendedName>
</protein>
<evidence type="ECO:0000313" key="2">
    <source>
        <dbReference type="Proteomes" id="UP000825729"/>
    </source>
</evidence>
<evidence type="ECO:0008006" key="3">
    <source>
        <dbReference type="Google" id="ProtNLM"/>
    </source>
</evidence>
<dbReference type="AlphaFoldDB" id="A0AAV7ETV5"/>
<keyword evidence="2" id="KW-1185">Reference proteome</keyword>
<comment type="caution">
    <text evidence="1">The sequence shown here is derived from an EMBL/GenBank/DDBJ whole genome shotgun (WGS) entry which is preliminary data.</text>
</comment>
<gene>
    <name evidence="1" type="ORF">H6P81_010673</name>
</gene>